<dbReference type="Pfam" id="PF02817">
    <property type="entry name" value="E3_binding"/>
    <property type="match status" value="1"/>
</dbReference>
<dbReference type="InParanoid" id="A0A067MP11"/>
<name>A0A067MP11_BOTB1</name>
<evidence type="ECO:0000256" key="8">
    <source>
        <dbReference type="ARBA" id="ARBA00023315"/>
    </source>
</evidence>
<dbReference type="InterPro" id="IPR036625">
    <property type="entry name" value="E3-bd_dom_sf"/>
</dbReference>
<evidence type="ECO:0000256" key="5">
    <source>
        <dbReference type="ARBA" id="ARBA00022823"/>
    </source>
</evidence>
<evidence type="ECO:0000256" key="4">
    <source>
        <dbReference type="ARBA" id="ARBA00022679"/>
    </source>
</evidence>
<evidence type="ECO:0000313" key="13">
    <source>
        <dbReference type="EMBL" id="KDQ17493.1"/>
    </source>
</evidence>
<dbReference type="FunFam" id="2.40.50.100:FF:000013">
    <property type="entry name" value="Dihydrolipoamide acetyltransferase component of pyruvate dehydrogenase complex"/>
    <property type="match status" value="1"/>
</dbReference>
<evidence type="ECO:0000313" key="14">
    <source>
        <dbReference type="Proteomes" id="UP000027195"/>
    </source>
</evidence>
<evidence type="ECO:0000259" key="11">
    <source>
        <dbReference type="PROSITE" id="PS50968"/>
    </source>
</evidence>
<dbReference type="InterPro" id="IPR000089">
    <property type="entry name" value="Biotin_lipoyl"/>
</dbReference>
<dbReference type="Gene3D" id="3.30.559.10">
    <property type="entry name" value="Chloramphenicol acetyltransferase-like domain"/>
    <property type="match status" value="1"/>
</dbReference>
<dbReference type="InterPro" id="IPR011053">
    <property type="entry name" value="Single_hybrid_motif"/>
</dbReference>
<dbReference type="Pfam" id="PF00198">
    <property type="entry name" value="2-oxoacid_dh"/>
    <property type="match status" value="1"/>
</dbReference>
<evidence type="ECO:0000256" key="7">
    <source>
        <dbReference type="ARBA" id="ARBA00023128"/>
    </source>
</evidence>
<keyword evidence="5 9" id="KW-0450">Lipoyl</keyword>
<evidence type="ECO:0000256" key="6">
    <source>
        <dbReference type="ARBA" id="ARBA00022946"/>
    </source>
</evidence>
<dbReference type="CDD" id="cd06849">
    <property type="entry name" value="lipoyl_domain"/>
    <property type="match status" value="1"/>
</dbReference>
<organism evidence="13 14">
    <name type="scientific">Botryobasidium botryosum (strain FD-172 SS1)</name>
    <dbReference type="NCBI Taxonomy" id="930990"/>
    <lineage>
        <taxon>Eukaryota</taxon>
        <taxon>Fungi</taxon>
        <taxon>Dikarya</taxon>
        <taxon>Basidiomycota</taxon>
        <taxon>Agaricomycotina</taxon>
        <taxon>Agaricomycetes</taxon>
        <taxon>Cantharellales</taxon>
        <taxon>Botryobasidiaceae</taxon>
        <taxon>Botryobasidium</taxon>
    </lineage>
</organism>
<evidence type="ECO:0000256" key="3">
    <source>
        <dbReference type="ARBA" id="ARBA00007317"/>
    </source>
</evidence>
<dbReference type="EMBL" id="KL198023">
    <property type="protein sequence ID" value="KDQ17493.1"/>
    <property type="molecule type" value="Genomic_DNA"/>
</dbReference>
<dbReference type="Gene3D" id="4.10.320.10">
    <property type="entry name" value="E3-binding domain"/>
    <property type="match status" value="1"/>
</dbReference>
<dbReference type="GO" id="GO:0005759">
    <property type="term" value="C:mitochondrial matrix"/>
    <property type="evidence" value="ECO:0007669"/>
    <property type="project" value="UniProtKB-SubCell"/>
</dbReference>
<dbReference type="GO" id="GO:0016407">
    <property type="term" value="F:acetyltransferase activity"/>
    <property type="evidence" value="ECO:0007669"/>
    <property type="project" value="TreeGrafter"/>
</dbReference>
<dbReference type="SUPFAM" id="SSF51230">
    <property type="entry name" value="Single hybrid motif"/>
    <property type="match status" value="1"/>
</dbReference>
<keyword evidence="7" id="KW-0496">Mitochondrion</keyword>
<evidence type="ECO:0000256" key="9">
    <source>
        <dbReference type="RuleBase" id="RU003423"/>
    </source>
</evidence>
<gene>
    <name evidence="13" type="ORF">BOTBODRAFT_29671</name>
</gene>
<protein>
    <recommendedName>
        <fullName evidence="9">Dihydrolipoamide acetyltransferase component of pyruvate dehydrogenase complex</fullName>
        <ecNumber evidence="9">2.3.1.-</ecNumber>
    </recommendedName>
</protein>
<evidence type="ECO:0000256" key="2">
    <source>
        <dbReference type="ARBA" id="ARBA00004305"/>
    </source>
</evidence>
<keyword evidence="4 9" id="KW-0808">Transferase</keyword>
<dbReference type="SUPFAM" id="SSF47005">
    <property type="entry name" value="Peripheral subunit-binding domain of 2-oxo acid dehydrogenase complex"/>
    <property type="match status" value="1"/>
</dbReference>
<sequence length="518" mass="55993">MLSPLFRFAHLSRSRSSFVSAALLHTSRCMFAKNKVVKQFLLADIGEGITECEVLKWSIRPQSAVGHFDPLCEVQSDKASVEITSPFDGVLKTILVQEGEIAKVGQGLCLIEIEEEDSAPVAEDASNAPEGRAPEPAKPEPVAEPSLRTPVEAEAPSQERRPHPLDPSAVRLPSASSKDVLATPSVRHFARQNNIQDLSVLAPGSGKGGRIERKDVEAYLAAASAPPSVAPAAAKGPQSTAEPTETVLDLGRTRWAMWKSMTKSLEIPHFGYSTTLDLTELTTLLPVLNAHIPEIYKPQTLLEYPPSVSPFSVLPSPPAPATSDALTHYTHLTILPLLLKTLSRAMQAWPLFRSSITPNAEPYSTQNKPTLTLRPRADINIALATPTGLYTPTLRAVDTKSAYAIMGELRRMQALGRRVPCGLTPEDMPRRGGTITVSNVGAIGKGEWAAPLLVPGGGVAIAAIGRAKWVQRENGRRFEIGVSWSADHRVVEGAELAAFVEDWRSWVEHPARMVADSV</sequence>
<dbReference type="PROSITE" id="PS50968">
    <property type="entry name" value="BIOTINYL_LIPOYL"/>
    <property type="match status" value="1"/>
</dbReference>
<feature type="region of interest" description="Disordered" evidence="10">
    <location>
        <begin position="119"/>
        <end position="177"/>
    </location>
</feature>
<dbReference type="OrthoDB" id="15567at2759"/>
<dbReference type="Proteomes" id="UP000027195">
    <property type="component" value="Unassembled WGS sequence"/>
</dbReference>
<keyword evidence="8 9" id="KW-0012">Acyltransferase</keyword>
<dbReference type="Gene3D" id="2.40.50.100">
    <property type="match status" value="1"/>
</dbReference>
<dbReference type="HOGENOM" id="CLU_016733_10_0_1"/>
<dbReference type="Pfam" id="PF00364">
    <property type="entry name" value="Biotin_lipoyl"/>
    <property type="match status" value="1"/>
</dbReference>
<evidence type="ECO:0000256" key="1">
    <source>
        <dbReference type="ARBA" id="ARBA00001938"/>
    </source>
</evidence>
<dbReference type="STRING" id="930990.A0A067MP11"/>
<comment type="similarity">
    <text evidence="3 9">Belongs to the 2-oxoacid dehydrogenase family.</text>
</comment>
<dbReference type="PANTHER" id="PTHR43178">
    <property type="entry name" value="DIHYDROLIPOAMIDE ACETYLTRANSFERASE COMPONENT OF PYRUVATE DEHYDROGENASE COMPLEX"/>
    <property type="match status" value="1"/>
</dbReference>
<feature type="domain" description="Peripheral subunit-binding (PSBD)" evidence="12">
    <location>
        <begin position="181"/>
        <end position="220"/>
    </location>
</feature>
<evidence type="ECO:0000259" key="12">
    <source>
        <dbReference type="PROSITE" id="PS51826"/>
    </source>
</evidence>
<dbReference type="EC" id="2.3.1.-" evidence="9"/>
<dbReference type="InterPro" id="IPR050743">
    <property type="entry name" value="2-oxoacid_DH_E2_comp"/>
</dbReference>
<keyword evidence="6" id="KW-0809">Transit peptide</keyword>
<dbReference type="InterPro" id="IPR004167">
    <property type="entry name" value="PSBD"/>
</dbReference>
<dbReference type="PANTHER" id="PTHR43178:SF5">
    <property type="entry name" value="LIPOAMIDE ACYLTRANSFERASE COMPONENT OF BRANCHED-CHAIN ALPHA-KETO ACID DEHYDROGENASE COMPLEX, MITOCHONDRIAL"/>
    <property type="match status" value="1"/>
</dbReference>
<evidence type="ECO:0000256" key="10">
    <source>
        <dbReference type="SAM" id="MobiDB-lite"/>
    </source>
</evidence>
<dbReference type="InterPro" id="IPR023213">
    <property type="entry name" value="CAT-like_dom_sf"/>
</dbReference>
<keyword evidence="14" id="KW-1185">Reference proteome</keyword>
<feature type="domain" description="Lipoyl-binding" evidence="11">
    <location>
        <begin position="37"/>
        <end position="112"/>
    </location>
</feature>
<dbReference type="SUPFAM" id="SSF52777">
    <property type="entry name" value="CoA-dependent acyltransferases"/>
    <property type="match status" value="1"/>
</dbReference>
<proteinExistence type="inferred from homology"/>
<dbReference type="InterPro" id="IPR001078">
    <property type="entry name" value="2-oxoacid_DH_actylTfrase"/>
</dbReference>
<dbReference type="GO" id="GO:0031405">
    <property type="term" value="F:lipoic acid binding"/>
    <property type="evidence" value="ECO:0007669"/>
    <property type="project" value="TreeGrafter"/>
</dbReference>
<dbReference type="PROSITE" id="PS51826">
    <property type="entry name" value="PSBD"/>
    <property type="match status" value="1"/>
</dbReference>
<comment type="cofactor">
    <cofactor evidence="1 9">
        <name>(R)-lipoate</name>
        <dbReference type="ChEBI" id="CHEBI:83088"/>
    </cofactor>
</comment>
<dbReference type="GO" id="GO:0045333">
    <property type="term" value="P:cellular respiration"/>
    <property type="evidence" value="ECO:0007669"/>
    <property type="project" value="UniProtKB-ARBA"/>
</dbReference>
<comment type="subcellular location">
    <subcellularLocation>
        <location evidence="2">Mitochondrion matrix</location>
    </subcellularLocation>
</comment>
<reference evidence="14" key="1">
    <citation type="journal article" date="2014" name="Proc. Natl. Acad. Sci. U.S.A.">
        <title>Extensive sampling of basidiomycete genomes demonstrates inadequacy of the white-rot/brown-rot paradigm for wood decay fungi.</title>
        <authorList>
            <person name="Riley R."/>
            <person name="Salamov A.A."/>
            <person name="Brown D.W."/>
            <person name="Nagy L.G."/>
            <person name="Floudas D."/>
            <person name="Held B.W."/>
            <person name="Levasseur A."/>
            <person name="Lombard V."/>
            <person name="Morin E."/>
            <person name="Otillar R."/>
            <person name="Lindquist E.A."/>
            <person name="Sun H."/>
            <person name="LaButti K.M."/>
            <person name="Schmutz J."/>
            <person name="Jabbour D."/>
            <person name="Luo H."/>
            <person name="Baker S.E."/>
            <person name="Pisabarro A.G."/>
            <person name="Walton J.D."/>
            <person name="Blanchette R.A."/>
            <person name="Henrissat B."/>
            <person name="Martin F."/>
            <person name="Cullen D."/>
            <person name="Hibbett D.S."/>
            <person name="Grigoriev I.V."/>
        </authorList>
    </citation>
    <scope>NUCLEOTIDE SEQUENCE [LARGE SCALE GENOMIC DNA]</scope>
    <source>
        <strain evidence="14">FD-172 SS1</strain>
    </source>
</reference>
<accession>A0A067MP11</accession>
<dbReference type="AlphaFoldDB" id="A0A067MP11"/>